<keyword evidence="2" id="KW-1185">Reference proteome</keyword>
<accession>A0ABX1TEB9</accession>
<dbReference type="Proteomes" id="UP000886469">
    <property type="component" value="Unassembled WGS sequence"/>
</dbReference>
<comment type="caution">
    <text evidence="1">The sequence shown here is derived from an EMBL/GenBank/DDBJ whole genome shotgun (WGS) entry which is preliminary data.</text>
</comment>
<proteinExistence type="predicted"/>
<organism evidence="1 2">
    <name type="scientific">Candidatus Accumulibacter contiguus</name>
    <dbReference type="NCBI Taxonomy" id="2954381"/>
    <lineage>
        <taxon>Bacteria</taxon>
        <taxon>Pseudomonadati</taxon>
        <taxon>Pseudomonadota</taxon>
        <taxon>Betaproteobacteria</taxon>
        <taxon>Candidatus Accumulibacter</taxon>
    </lineage>
</organism>
<evidence type="ECO:0000313" key="1">
    <source>
        <dbReference type="EMBL" id="NMQ08029.1"/>
    </source>
</evidence>
<gene>
    <name evidence="1" type="ORF">E4Q08_23765</name>
</gene>
<sequence length="80" mass="9035">MDIRKPAEHGNRCVCRNLALAVGCDPKMLNYNYCRTVLQKRWIVECNHGCLAEIPMADIGLKWHDVGQIDPVKAILIMNG</sequence>
<dbReference type="EMBL" id="SPMX01000149">
    <property type="protein sequence ID" value="NMQ08029.1"/>
    <property type="molecule type" value="Genomic_DNA"/>
</dbReference>
<evidence type="ECO:0000313" key="2">
    <source>
        <dbReference type="Proteomes" id="UP000886469"/>
    </source>
</evidence>
<protein>
    <submittedName>
        <fullName evidence="1">Uncharacterized protein</fullName>
    </submittedName>
</protein>
<reference evidence="1" key="1">
    <citation type="submission" date="2019-03" db="EMBL/GenBank/DDBJ databases">
        <title>Metabolic reconstructions from genomes of highly enriched 'Candidatus Accumulibacter' and 'Candidatus Competibacter' bioreactor populations.</title>
        <authorList>
            <person name="Annavajhala M.K."/>
            <person name="Welles L."/>
            <person name="Abbas B."/>
            <person name="Sorokin D."/>
            <person name="Park H."/>
            <person name="Van Loosdrecht M."/>
            <person name="Chandran K."/>
        </authorList>
    </citation>
    <scope>NUCLEOTIDE SEQUENCE</scope>
    <source>
        <strain evidence="1">SBR_L</strain>
    </source>
</reference>
<name>A0ABX1TEB9_9PROT</name>